<dbReference type="GO" id="GO:0008270">
    <property type="term" value="F:zinc ion binding"/>
    <property type="evidence" value="ECO:0007669"/>
    <property type="project" value="TreeGrafter"/>
</dbReference>
<evidence type="ECO:0000259" key="2">
    <source>
        <dbReference type="Pfam" id="PF11838"/>
    </source>
</evidence>
<dbReference type="GO" id="GO:0006508">
    <property type="term" value="P:proteolysis"/>
    <property type="evidence" value="ECO:0007669"/>
    <property type="project" value="TreeGrafter"/>
</dbReference>
<dbReference type="PANTHER" id="PTHR11533">
    <property type="entry name" value="PROTEASE M1 ZINC METALLOPROTEASE"/>
    <property type="match status" value="1"/>
</dbReference>
<dbReference type="EMBL" id="GBYB01013217">
    <property type="protein sequence ID" value="JAG82984.1"/>
    <property type="molecule type" value="Transcribed_RNA"/>
</dbReference>
<feature type="domain" description="ERAP1-like C-terminal" evidence="2">
    <location>
        <begin position="16"/>
        <end position="331"/>
    </location>
</feature>
<protein>
    <submittedName>
        <fullName evidence="3">Anpep protein</fullName>
    </submittedName>
</protein>
<evidence type="ECO:0000313" key="3">
    <source>
        <dbReference type="EMBL" id="JAG82984.1"/>
    </source>
</evidence>
<dbReference type="AlphaFoldDB" id="A0A0C9RJ03"/>
<evidence type="ECO:0000256" key="1">
    <source>
        <dbReference type="ARBA" id="ARBA00010136"/>
    </source>
</evidence>
<sequence>MKNVAVTFELPEAVEFIKFNINQTGFYRVSYPDDMWTSIIKTLMTNHRKFSAIDRANLIDDVFTLCEAGEVNATIPLRLSLYLMNERDYVPWATALGYLHSWKQRLGESAGYKRYTAFMKKLLGPISRYVGWNDDGDHLTKLLRIAVLQSAVELQLEDVVKPAKNLFEDWMLRGKKIPPNIRDVVYVAGIRFGSEKEWRHCWETYKTTQIPSEKRIILQALGATTDPWLLQRYLLKSLDRESVRPQDVESVIAAAARNPEGQYIAWRHVKAYWPQLHTLFGNGSVGLGPLISSVVSDFFTEYDHQEVTEFFKDMDVGSGERTLEQSLETIKMNVRWVSNNADDVDEWLIDNFKDYRD</sequence>
<dbReference type="GO" id="GO:0042277">
    <property type="term" value="F:peptide binding"/>
    <property type="evidence" value="ECO:0007669"/>
    <property type="project" value="TreeGrafter"/>
</dbReference>
<dbReference type="PANTHER" id="PTHR11533:SF299">
    <property type="entry name" value="AMINOPEPTIDASE"/>
    <property type="match status" value="1"/>
</dbReference>
<dbReference type="GO" id="GO:0043171">
    <property type="term" value="P:peptide catabolic process"/>
    <property type="evidence" value="ECO:0007669"/>
    <property type="project" value="TreeGrafter"/>
</dbReference>
<dbReference type="Gene3D" id="1.25.50.20">
    <property type="match status" value="1"/>
</dbReference>
<dbReference type="GO" id="GO:0005737">
    <property type="term" value="C:cytoplasm"/>
    <property type="evidence" value="ECO:0007669"/>
    <property type="project" value="TreeGrafter"/>
</dbReference>
<dbReference type="Gene3D" id="2.60.40.1910">
    <property type="match status" value="1"/>
</dbReference>
<name>A0A0C9RJ03_9HYME</name>
<dbReference type="FunFam" id="1.25.50.20:FF:000005">
    <property type="entry name" value="Aminopeptidase N-like protein"/>
    <property type="match status" value="1"/>
</dbReference>
<dbReference type="GO" id="GO:0005615">
    <property type="term" value="C:extracellular space"/>
    <property type="evidence" value="ECO:0007669"/>
    <property type="project" value="TreeGrafter"/>
</dbReference>
<dbReference type="InterPro" id="IPR024571">
    <property type="entry name" value="ERAP1-like_C_dom"/>
</dbReference>
<comment type="similarity">
    <text evidence="1">Belongs to the peptidase M1 family.</text>
</comment>
<dbReference type="GO" id="GO:0070006">
    <property type="term" value="F:metalloaminopeptidase activity"/>
    <property type="evidence" value="ECO:0007669"/>
    <property type="project" value="TreeGrafter"/>
</dbReference>
<gene>
    <name evidence="3" type="primary">Anpep</name>
    <name evidence="3" type="ORF">g.29855</name>
</gene>
<proteinExistence type="inferred from homology"/>
<organism evidence="3">
    <name type="scientific">Fopius arisanus</name>
    <dbReference type="NCBI Taxonomy" id="64838"/>
    <lineage>
        <taxon>Eukaryota</taxon>
        <taxon>Metazoa</taxon>
        <taxon>Ecdysozoa</taxon>
        <taxon>Arthropoda</taxon>
        <taxon>Hexapoda</taxon>
        <taxon>Insecta</taxon>
        <taxon>Pterygota</taxon>
        <taxon>Neoptera</taxon>
        <taxon>Endopterygota</taxon>
        <taxon>Hymenoptera</taxon>
        <taxon>Apocrita</taxon>
        <taxon>Ichneumonoidea</taxon>
        <taxon>Braconidae</taxon>
        <taxon>Opiinae</taxon>
        <taxon>Fopius</taxon>
    </lineage>
</organism>
<reference evidence="3" key="1">
    <citation type="submission" date="2015-01" db="EMBL/GenBank/DDBJ databases">
        <title>Transcriptome Assembly of Fopius arisanus.</title>
        <authorList>
            <person name="Geib S."/>
        </authorList>
    </citation>
    <scope>NUCLEOTIDE SEQUENCE</scope>
</reference>
<dbReference type="InterPro" id="IPR050344">
    <property type="entry name" value="Peptidase_M1_aminopeptidases"/>
</dbReference>
<accession>A0A0C9RJ03</accession>
<dbReference type="GO" id="GO:0016020">
    <property type="term" value="C:membrane"/>
    <property type="evidence" value="ECO:0007669"/>
    <property type="project" value="TreeGrafter"/>
</dbReference>
<dbReference type="Pfam" id="PF11838">
    <property type="entry name" value="ERAP1_C"/>
    <property type="match status" value="1"/>
</dbReference>